<dbReference type="Gene3D" id="3.20.170.30">
    <property type="match status" value="1"/>
</dbReference>
<dbReference type="GO" id="GO:0006388">
    <property type="term" value="P:tRNA splicing, via endonucleolytic cleavage and ligation"/>
    <property type="evidence" value="ECO:0007669"/>
    <property type="project" value="UniProtKB-UniRule"/>
</dbReference>
<evidence type="ECO:0000256" key="5">
    <source>
        <dbReference type="HAMAP-Rule" id="MF_00299"/>
    </source>
</evidence>
<proteinExistence type="inferred from homology"/>
<evidence type="ECO:0000256" key="3">
    <source>
        <dbReference type="ARBA" id="ARBA00023027"/>
    </source>
</evidence>
<evidence type="ECO:0000256" key="1">
    <source>
        <dbReference type="ARBA" id="ARBA00009836"/>
    </source>
</evidence>
<evidence type="ECO:0000256" key="2">
    <source>
        <dbReference type="ARBA" id="ARBA00022679"/>
    </source>
</evidence>
<comment type="function">
    <text evidence="4 5">Removes the 2'-phosphate from RNA via an intermediate in which the phosphate is ADP-ribosylated by NAD followed by a presumed transesterification to release the RNA and generate ADP-ribose 1''-2''-cyclic phosphate (APPR&gt;P). May function as an ADP-ribosylase.</text>
</comment>
<comment type="similarity">
    <text evidence="1 5">Belongs to the KptA/TPT1 family.</text>
</comment>
<protein>
    <recommendedName>
        <fullName evidence="5">Probable RNA 2'-phosphotransferase</fullName>
        <ecNumber evidence="5">2.7.1.-</ecNumber>
    </recommendedName>
</protein>
<dbReference type="InterPro" id="IPR042080">
    <property type="entry name" value="RNA_2'-PTrans_N"/>
</dbReference>
<dbReference type="PANTHER" id="PTHR12684">
    <property type="entry name" value="PUTATIVE PHOSPHOTRANSFERASE"/>
    <property type="match status" value="1"/>
</dbReference>
<dbReference type="Pfam" id="PF01885">
    <property type="entry name" value="PTS_2-RNA"/>
    <property type="match status" value="1"/>
</dbReference>
<evidence type="ECO:0000313" key="6">
    <source>
        <dbReference type="EMBL" id="CAA9359611.1"/>
    </source>
</evidence>
<dbReference type="EC" id="2.7.1.-" evidence="5"/>
<dbReference type="PANTHER" id="PTHR12684:SF2">
    <property type="entry name" value="TRNA 2'-PHOSPHOTRANSFERASE 1"/>
    <property type="match status" value="1"/>
</dbReference>
<dbReference type="Gene3D" id="1.10.10.970">
    <property type="entry name" value="RNA 2'-phosphotransferase, Tpt1/KptA family, N-terminal domain"/>
    <property type="match status" value="1"/>
</dbReference>
<gene>
    <name evidence="5" type="primary">kptA</name>
    <name evidence="6" type="ORF">AVDCRST_MAG34-2356</name>
</gene>
<dbReference type="InterPro" id="IPR022928">
    <property type="entry name" value="RNA_2'-PTrans_KptA"/>
</dbReference>
<dbReference type="GO" id="GO:0000215">
    <property type="term" value="F:tRNA 2'-phosphotransferase activity"/>
    <property type="evidence" value="ECO:0007669"/>
    <property type="project" value="TreeGrafter"/>
</dbReference>
<dbReference type="HAMAP" id="MF_00299">
    <property type="entry name" value="KptA"/>
    <property type="match status" value="1"/>
</dbReference>
<dbReference type="SUPFAM" id="SSF56399">
    <property type="entry name" value="ADP-ribosylation"/>
    <property type="match status" value="1"/>
</dbReference>
<sequence length="206" mass="22977">MSPPDAGHPEPVDDRRTSKLLSLVLRHDPGRIGISLDPAGWVPIEQLLDGLCAHGRRLTRPDLERIVATNDKQRFAIDPATDRIRASQGHSVAVELGLTSQVPPPRLFHGTSEDRLEVILRRGLHRAGRHAVHLSPDATTARRVGSRHGRPRVLVVDAARMHQDGHEFTRSDNGVWLVEHVPAAYLTPRGHRQSRLPIDLDRGEHR</sequence>
<evidence type="ECO:0000256" key="4">
    <source>
        <dbReference type="ARBA" id="ARBA00025212"/>
    </source>
</evidence>
<reference evidence="6" key="1">
    <citation type="submission" date="2020-02" db="EMBL/GenBank/DDBJ databases">
        <authorList>
            <person name="Meier V. D."/>
        </authorList>
    </citation>
    <scope>NUCLEOTIDE SEQUENCE</scope>
    <source>
        <strain evidence="6">AVDCRST_MAG34</strain>
    </source>
</reference>
<accession>A0A6J4MJ29</accession>
<organism evidence="6">
    <name type="scientific">uncultured Nocardioidaceae bacterium</name>
    <dbReference type="NCBI Taxonomy" id="253824"/>
    <lineage>
        <taxon>Bacteria</taxon>
        <taxon>Bacillati</taxon>
        <taxon>Actinomycetota</taxon>
        <taxon>Actinomycetes</taxon>
        <taxon>Propionibacteriales</taxon>
        <taxon>Nocardioidaceae</taxon>
        <taxon>environmental samples</taxon>
    </lineage>
</organism>
<dbReference type="AlphaFoldDB" id="A0A6J4MJ29"/>
<dbReference type="EMBL" id="CADCUI010000063">
    <property type="protein sequence ID" value="CAA9359611.1"/>
    <property type="molecule type" value="Genomic_DNA"/>
</dbReference>
<keyword evidence="2 5" id="KW-0808">Transferase</keyword>
<name>A0A6J4MJ29_9ACTN</name>
<dbReference type="NCBIfam" id="NF002014">
    <property type="entry name" value="PRK00819.1-4"/>
    <property type="match status" value="1"/>
</dbReference>
<dbReference type="InterPro" id="IPR042081">
    <property type="entry name" value="RNA_2'-PTrans_C"/>
</dbReference>
<dbReference type="InterPro" id="IPR002745">
    <property type="entry name" value="Ptrans_KptA/Tpt1"/>
</dbReference>
<dbReference type="GO" id="GO:0003950">
    <property type="term" value="F:NAD+ poly-ADP-ribosyltransferase activity"/>
    <property type="evidence" value="ECO:0007669"/>
    <property type="project" value="InterPro"/>
</dbReference>
<keyword evidence="3 5" id="KW-0520">NAD</keyword>